<dbReference type="RefSeq" id="WP_194452957.1">
    <property type="nucleotide sequence ID" value="NZ_CP063849.1"/>
</dbReference>
<evidence type="ECO:0000313" key="2">
    <source>
        <dbReference type="EMBL" id="QOY91303.1"/>
    </source>
</evidence>
<dbReference type="EMBL" id="CP063849">
    <property type="protein sequence ID" value="QOY91303.1"/>
    <property type="molecule type" value="Genomic_DNA"/>
</dbReference>
<sequence>MTPKPTRAGWPFLPKFLGFIMFLFVGILIATYLIAREADPVILDDHGNYRSGGHGSAR</sequence>
<dbReference type="Proteomes" id="UP000593892">
    <property type="component" value="Chromosome"/>
</dbReference>
<name>A0A7S7NWY1_PALFE</name>
<keyword evidence="1" id="KW-0472">Membrane</keyword>
<reference evidence="2 3" key="1">
    <citation type="submission" date="2020-10" db="EMBL/GenBank/DDBJ databases">
        <title>Complete genome sequence of Paludibaculum fermentans P105T, a facultatively anaerobic acidobacterium capable of dissimilatory Fe(III) reduction.</title>
        <authorList>
            <person name="Dedysh S.N."/>
            <person name="Beletsky A.V."/>
            <person name="Kulichevskaya I.S."/>
            <person name="Mardanov A.V."/>
            <person name="Ravin N.V."/>
        </authorList>
    </citation>
    <scope>NUCLEOTIDE SEQUENCE [LARGE SCALE GENOMIC DNA]</scope>
    <source>
        <strain evidence="2 3">P105</strain>
    </source>
</reference>
<feature type="transmembrane region" description="Helical" evidence="1">
    <location>
        <begin position="12"/>
        <end position="35"/>
    </location>
</feature>
<evidence type="ECO:0000256" key="1">
    <source>
        <dbReference type="SAM" id="Phobius"/>
    </source>
</evidence>
<keyword evidence="1" id="KW-0812">Transmembrane</keyword>
<organism evidence="2 3">
    <name type="scientific">Paludibaculum fermentans</name>
    <dbReference type="NCBI Taxonomy" id="1473598"/>
    <lineage>
        <taxon>Bacteria</taxon>
        <taxon>Pseudomonadati</taxon>
        <taxon>Acidobacteriota</taxon>
        <taxon>Terriglobia</taxon>
        <taxon>Bryobacterales</taxon>
        <taxon>Bryobacteraceae</taxon>
        <taxon>Paludibaculum</taxon>
    </lineage>
</organism>
<protein>
    <submittedName>
        <fullName evidence="2">Uncharacterized protein</fullName>
    </submittedName>
</protein>
<gene>
    <name evidence="2" type="ORF">IRI77_15545</name>
</gene>
<keyword evidence="3" id="KW-1185">Reference proteome</keyword>
<accession>A0A7S7NWY1</accession>
<keyword evidence="1" id="KW-1133">Transmembrane helix</keyword>
<proteinExistence type="predicted"/>
<dbReference type="KEGG" id="pfer:IRI77_15545"/>
<dbReference type="AlphaFoldDB" id="A0A7S7NWY1"/>
<evidence type="ECO:0000313" key="3">
    <source>
        <dbReference type="Proteomes" id="UP000593892"/>
    </source>
</evidence>